<dbReference type="EMBL" id="BJVJ01000006">
    <property type="protein sequence ID" value="GEL22134.1"/>
    <property type="molecule type" value="Genomic_DNA"/>
</dbReference>
<dbReference type="NCBIfam" id="NF005877">
    <property type="entry name" value="PRK07824.1"/>
    <property type="match status" value="1"/>
</dbReference>
<evidence type="ECO:0000313" key="6">
    <source>
        <dbReference type="EMBL" id="GEL22134.1"/>
    </source>
</evidence>
<proteinExistence type="inferred from homology"/>
<dbReference type="Proteomes" id="UP000321685">
    <property type="component" value="Unassembled WGS sequence"/>
</dbReference>
<comment type="similarity">
    <text evidence="1">Belongs to the ATP-dependent AMP-binding enzyme family.</text>
</comment>
<evidence type="ECO:0000259" key="5">
    <source>
        <dbReference type="Pfam" id="PF13193"/>
    </source>
</evidence>
<name>A0A511DEI6_9PSEU</name>
<dbReference type="Pfam" id="PF00501">
    <property type="entry name" value="AMP-binding"/>
    <property type="match status" value="1"/>
</dbReference>
<dbReference type="InterPro" id="IPR000873">
    <property type="entry name" value="AMP-dep_synth/lig_dom"/>
</dbReference>
<dbReference type="Pfam" id="PF13193">
    <property type="entry name" value="AMP-binding_C"/>
    <property type="match status" value="1"/>
</dbReference>
<feature type="domain" description="AMP-dependent synthetase/ligase" evidence="4">
    <location>
        <begin position="47"/>
        <end position="223"/>
    </location>
</feature>
<dbReference type="InterPro" id="IPR042099">
    <property type="entry name" value="ANL_N_sf"/>
</dbReference>
<dbReference type="PANTHER" id="PTHR43201">
    <property type="entry name" value="ACYL-COA SYNTHETASE"/>
    <property type="match status" value="1"/>
</dbReference>
<protein>
    <submittedName>
        <fullName evidence="6">O-succinylbenzoic acid--CoA ligase</fullName>
    </submittedName>
</protein>
<dbReference type="InterPro" id="IPR025110">
    <property type="entry name" value="AMP-bd_C"/>
</dbReference>
<dbReference type="RefSeq" id="WP_186816754.1">
    <property type="nucleotide sequence ID" value="NZ_BJVJ01000006.1"/>
</dbReference>
<dbReference type="PANTHER" id="PTHR43201:SF5">
    <property type="entry name" value="MEDIUM-CHAIN ACYL-COA LIGASE ACSF2, MITOCHONDRIAL"/>
    <property type="match status" value="1"/>
</dbReference>
<sequence length="385" mass="39115">MLRTVPVDGSPRSVATLADALAAALDGTGPAVRPVAADAPPTPGPTGELPEGAAVVVSTSGSTGEPKHVVLTAAALTASARATEERLGGPGRWVLPLPAEHVAGVQVIVRALLAGAPPQVQDVRAGFRPAGFARTTARLPHGARRYTSLVPTQLLRVLREGSGPLDALRGYAAVLVGGAALDPALREQAREAGVRVVTTYGMSETAGGCVYDGVPLDGVTVDIDDGRILLGGPTVAAGYLGDPAATAESFAGGRFRTGDLGRLDDGRLTVLGRADDVVVTGGENVAPAAVERVLSAQPGVRDVCVVGVPDGEWGAVVAAAVVADGDFERDGVAAAVRAELGRAAVPRRWLAVGEIPLRGIGKPDRAEVRRLLSATTTTEQTSPIR</sequence>
<feature type="domain" description="AMP-binding enzyme C-terminal" evidence="5">
    <location>
        <begin position="290"/>
        <end position="362"/>
    </location>
</feature>
<dbReference type="Gene3D" id="3.40.50.12780">
    <property type="entry name" value="N-terminal domain of ligase-like"/>
    <property type="match status" value="1"/>
</dbReference>
<organism evidence="6 7">
    <name type="scientific">Pseudonocardia sulfidoxydans NBRC 16205</name>
    <dbReference type="NCBI Taxonomy" id="1223511"/>
    <lineage>
        <taxon>Bacteria</taxon>
        <taxon>Bacillati</taxon>
        <taxon>Actinomycetota</taxon>
        <taxon>Actinomycetes</taxon>
        <taxon>Pseudonocardiales</taxon>
        <taxon>Pseudonocardiaceae</taxon>
        <taxon>Pseudonocardia</taxon>
    </lineage>
</organism>
<reference evidence="6 7" key="1">
    <citation type="submission" date="2019-07" db="EMBL/GenBank/DDBJ databases">
        <title>Whole genome shotgun sequence of Pseudonocardia sulfidoxydans NBRC 16205.</title>
        <authorList>
            <person name="Hosoyama A."/>
            <person name="Uohara A."/>
            <person name="Ohji S."/>
            <person name="Ichikawa N."/>
        </authorList>
    </citation>
    <scope>NUCLEOTIDE SEQUENCE [LARGE SCALE GENOMIC DNA]</scope>
    <source>
        <strain evidence="6 7">NBRC 16205</strain>
    </source>
</reference>
<feature type="region of interest" description="Disordered" evidence="3">
    <location>
        <begin position="30"/>
        <end position="49"/>
    </location>
</feature>
<dbReference type="Gene3D" id="3.30.300.30">
    <property type="match status" value="1"/>
</dbReference>
<dbReference type="SUPFAM" id="SSF56801">
    <property type="entry name" value="Acetyl-CoA synthetase-like"/>
    <property type="match status" value="1"/>
</dbReference>
<keyword evidence="2 6" id="KW-0436">Ligase</keyword>
<dbReference type="GO" id="GO:0031956">
    <property type="term" value="F:medium-chain fatty acid-CoA ligase activity"/>
    <property type="evidence" value="ECO:0007669"/>
    <property type="project" value="TreeGrafter"/>
</dbReference>
<dbReference type="InterPro" id="IPR045851">
    <property type="entry name" value="AMP-bd_C_sf"/>
</dbReference>
<evidence type="ECO:0000256" key="1">
    <source>
        <dbReference type="ARBA" id="ARBA00006432"/>
    </source>
</evidence>
<comment type="caution">
    <text evidence="6">The sequence shown here is derived from an EMBL/GenBank/DDBJ whole genome shotgun (WGS) entry which is preliminary data.</text>
</comment>
<evidence type="ECO:0000256" key="2">
    <source>
        <dbReference type="ARBA" id="ARBA00022598"/>
    </source>
</evidence>
<evidence type="ECO:0000313" key="7">
    <source>
        <dbReference type="Proteomes" id="UP000321685"/>
    </source>
</evidence>
<evidence type="ECO:0000259" key="4">
    <source>
        <dbReference type="Pfam" id="PF00501"/>
    </source>
</evidence>
<accession>A0A511DEI6</accession>
<dbReference type="GO" id="GO:0006631">
    <property type="term" value="P:fatty acid metabolic process"/>
    <property type="evidence" value="ECO:0007669"/>
    <property type="project" value="TreeGrafter"/>
</dbReference>
<gene>
    <name evidence="6" type="primary">menE</name>
    <name evidence="6" type="ORF">PSU4_10880</name>
</gene>
<dbReference type="AlphaFoldDB" id="A0A511DEI6"/>
<keyword evidence="7" id="KW-1185">Reference proteome</keyword>
<evidence type="ECO:0000256" key="3">
    <source>
        <dbReference type="SAM" id="MobiDB-lite"/>
    </source>
</evidence>